<sequence length="47" mass="5406">MIFDNNGIRNLINNIKNYDDDVRVITAGLVGFLTAAHPFNVRSMRWI</sequence>
<dbReference type="Proteomes" id="UP000682951">
    <property type="component" value="Unassembled WGS sequence"/>
</dbReference>
<evidence type="ECO:0000313" key="2">
    <source>
        <dbReference type="Proteomes" id="UP000682951"/>
    </source>
</evidence>
<organism evidence="1 2">
    <name type="scientific">Campylobacter anatolicus</name>
    <dbReference type="NCBI Taxonomy" id="2829105"/>
    <lineage>
        <taxon>Bacteria</taxon>
        <taxon>Pseudomonadati</taxon>
        <taxon>Campylobacterota</taxon>
        <taxon>Epsilonproteobacteria</taxon>
        <taxon>Campylobacterales</taxon>
        <taxon>Campylobacteraceae</taxon>
        <taxon>Campylobacter</taxon>
    </lineage>
</organism>
<dbReference type="RefSeq" id="WP_212142157.1">
    <property type="nucleotide sequence ID" value="NZ_JAGSSW010000006.1"/>
</dbReference>
<keyword evidence="2" id="KW-1185">Reference proteome</keyword>
<proteinExistence type="predicted"/>
<name>A0ABS5HKL2_9BACT</name>
<comment type="caution">
    <text evidence="1">The sequence shown here is derived from an EMBL/GenBank/DDBJ whole genome shotgun (WGS) entry which is preliminary data.</text>
</comment>
<dbReference type="EMBL" id="JAGSSW010000006">
    <property type="protein sequence ID" value="MBR8464202.1"/>
    <property type="molecule type" value="Genomic_DNA"/>
</dbReference>
<accession>A0ABS5HKL2</accession>
<gene>
    <name evidence="1" type="ORF">KDD93_06460</name>
</gene>
<protein>
    <submittedName>
        <fullName evidence="1">Uncharacterized protein</fullName>
    </submittedName>
</protein>
<evidence type="ECO:0000313" key="1">
    <source>
        <dbReference type="EMBL" id="MBR8464202.1"/>
    </source>
</evidence>
<reference evidence="1 2" key="1">
    <citation type="submission" date="2021-04" db="EMBL/GenBank/DDBJ databases">
        <title>Molecular and phenotypic characterization and identification of bacterial isolates recovered from the Anatolian ground squirrels (Spermophilus xanthoprymnus) and which have the potential to form a new species in the Campylobacter genus.</title>
        <authorList>
            <person name="Aydin F."/>
            <person name="Abay S."/>
            <person name="Kayman T."/>
            <person name="Karakaya E."/>
            <person name="Mustak H.K."/>
            <person name="Mustak I.B."/>
            <person name="Bilgin N."/>
            <person name="Duzler A."/>
            <person name="Sahin O."/>
            <person name="Guran O."/>
            <person name="Saticioglu I.B."/>
        </authorList>
    </citation>
    <scope>NUCLEOTIDE SEQUENCE [LARGE SCALE GENOMIC DNA]</scope>
    <source>
        <strain evidence="2">faydin-G24</strain>
    </source>
</reference>